<dbReference type="AlphaFoldDB" id="A0A418QLX9"/>
<dbReference type="Pfam" id="PF08447">
    <property type="entry name" value="PAS_3"/>
    <property type="match status" value="1"/>
</dbReference>
<evidence type="ECO:0000256" key="3">
    <source>
        <dbReference type="ARBA" id="ARBA00023163"/>
    </source>
</evidence>
<dbReference type="PRINTS" id="PR00038">
    <property type="entry name" value="HTHLUXR"/>
</dbReference>
<evidence type="ECO:0000259" key="4">
    <source>
        <dbReference type="PROSITE" id="PS50043"/>
    </source>
</evidence>
<name>A0A418QLX9_9BACT</name>
<gene>
    <name evidence="5" type="ORF">D0T11_19370</name>
</gene>
<dbReference type="OrthoDB" id="1727128at2"/>
<dbReference type="InterPro" id="IPR016032">
    <property type="entry name" value="Sig_transdc_resp-reg_C-effctor"/>
</dbReference>
<dbReference type="Proteomes" id="UP000284250">
    <property type="component" value="Unassembled WGS sequence"/>
</dbReference>
<keyword evidence="2" id="KW-0238">DNA-binding</keyword>
<dbReference type="GO" id="GO:0003677">
    <property type="term" value="F:DNA binding"/>
    <property type="evidence" value="ECO:0007669"/>
    <property type="project" value="UniProtKB-KW"/>
</dbReference>
<keyword evidence="6" id="KW-1185">Reference proteome</keyword>
<dbReference type="InterPro" id="IPR036388">
    <property type="entry name" value="WH-like_DNA-bd_sf"/>
</dbReference>
<reference evidence="5 6" key="2">
    <citation type="submission" date="2019-01" db="EMBL/GenBank/DDBJ databases">
        <title>Hymenobacter humicola sp. nov., isolated from soils in Antarctica.</title>
        <authorList>
            <person name="Sedlacek I."/>
            <person name="Holochova P."/>
            <person name="Kralova S."/>
            <person name="Pantucek R."/>
            <person name="Stankova E."/>
            <person name="Vrbovska V."/>
            <person name="Kristofova L."/>
            <person name="Svec P."/>
            <person name="Busse H.-J."/>
        </authorList>
    </citation>
    <scope>NUCLEOTIDE SEQUENCE [LARGE SCALE GENOMIC DNA]</scope>
    <source>
        <strain evidence="5 6">CCM 8852</strain>
    </source>
</reference>
<comment type="caution">
    <text evidence="5">The sequence shown here is derived from an EMBL/GenBank/DDBJ whole genome shotgun (WGS) entry which is preliminary data.</text>
</comment>
<dbReference type="EMBL" id="QYCN01000044">
    <property type="protein sequence ID" value="RIY06099.1"/>
    <property type="molecule type" value="Genomic_DNA"/>
</dbReference>
<feature type="domain" description="HTH luxR-type" evidence="4">
    <location>
        <begin position="185"/>
        <end position="248"/>
    </location>
</feature>
<sequence>MDSNIPSTLKFVRDTWGQIHGPEQVVMREQTIQEAARQFGRQVLKTQFLLLYKVPDLEALYCSPGVETLLGCSPAEFSFEWLYTRVHPDDATLVAEATALSARFADYLRHDVEGHVFTVDYRLLHCNGRWVRVLRQNFIVQLNETGQVVLCGSIYTDITHHKLTNDVRFLFSHPSFSAWVLNQLQPSKKERLSVREQEILSLTLQGNNSQQIADRLYLSLHTVNTHRRNINRKLGTRDLSYLLSHLDG</sequence>
<protein>
    <recommendedName>
        <fullName evidence="4">HTH luxR-type domain-containing protein</fullName>
    </recommendedName>
</protein>
<dbReference type="CDD" id="cd06170">
    <property type="entry name" value="LuxR_C_like"/>
    <property type="match status" value="1"/>
</dbReference>
<evidence type="ECO:0000313" key="5">
    <source>
        <dbReference type="EMBL" id="RIY06099.1"/>
    </source>
</evidence>
<dbReference type="InterPro" id="IPR013655">
    <property type="entry name" value="PAS_fold_3"/>
</dbReference>
<dbReference type="SMART" id="SM00421">
    <property type="entry name" value="HTH_LUXR"/>
    <property type="match status" value="1"/>
</dbReference>
<dbReference type="InterPro" id="IPR000014">
    <property type="entry name" value="PAS"/>
</dbReference>
<dbReference type="InterPro" id="IPR000792">
    <property type="entry name" value="Tscrpt_reg_LuxR_C"/>
</dbReference>
<dbReference type="SUPFAM" id="SSF46894">
    <property type="entry name" value="C-terminal effector domain of the bipartite response regulators"/>
    <property type="match status" value="1"/>
</dbReference>
<proteinExistence type="predicted"/>
<dbReference type="PANTHER" id="PTHR44688">
    <property type="entry name" value="DNA-BINDING TRANSCRIPTIONAL ACTIVATOR DEVR_DOSR"/>
    <property type="match status" value="1"/>
</dbReference>
<dbReference type="InterPro" id="IPR035965">
    <property type="entry name" value="PAS-like_dom_sf"/>
</dbReference>
<dbReference type="RefSeq" id="WP_119657468.1">
    <property type="nucleotide sequence ID" value="NZ_JBHUOI010000026.1"/>
</dbReference>
<dbReference type="PROSITE" id="PS50043">
    <property type="entry name" value="HTH_LUXR_2"/>
    <property type="match status" value="1"/>
</dbReference>
<accession>A0A418QLX9</accession>
<keyword evidence="3" id="KW-0804">Transcription</keyword>
<keyword evidence="1" id="KW-0805">Transcription regulation</keyword>
<reference evidence="5 6" key="1">
    <citation type="submission" date="2018-09" db="EMBL/GenBank/DDBJ databases">
        <authorList>
            <person name="Zeman M."/>
            <person name="Pardy F."/>
        </authorList>
    </citation>
    <scope>NUCLEOTIDE SEQUENCE [LARGE SCALE GENOMIC DNA]</scope>
    <source>
        <strain evidence="5 6">CCM 8852</strain>
    </source>
</reference>
<dbReference type="CDD" id="cd00130">
    <property type="entry name" value="PAS"/>
    <property type="match status" value="1"/>
</dbReference>
<dbReference type="PANTHER" id="PTHR44688:SF16">
    <property type="entry name" value="DNA-BINDING TRANSCRIPTIONAL ACTIVATOR DEVR_DOSR"/>
    <property type="match status" value="1"/>
</dbReference>
<evidence type="ECO:0000256" key="2">
    <source>
        <dbReference type="ARBA" id="ARBA00023125"/>
    </source>
</evidence>
<dbReference type="Gene3D" id="3.30.450.20">
    <property type="entry name" value="PAS domain"/>
    <property type="match status" value="1"/>
</dbReference>
<dbReference type="Pfam" id="PF00196">
    <property type="entry name" value="GerE"/>
    <property type="match status" value="1"/>
</dbReference>
<dbReference type="GO" id="GO:0006355">
    <property type="term" value="P:regulation of DNA-templated transcription"/>
    <property type="evidence" value="ECO:0007669"/>
    <property type="project" value="InterPro"/>
</dbReference>
<dbReference type="Gene3D" id="1.10.10.10">
    <property type="entry name" value="Winged helix-like DNA-binding domain superfamily/Winged helix DNA-binding domain"/>
    <property type="match status" value="1"/>
</dbReference>
<evidence type="ECO:0000256" key="1">
    <source>
        <dbReference type="ARBA" id="ARBA00023015"/>
    </source>
</evidence>
<dbReference type="SUPFAM" id="SSF55785">
    <property type="entry name" value="PYP-like sensor domain (PAS domain)"/>
    <property type="match status" value="1"/>
</dbReference>
<evidence type="ECO:0000313" key="6">
    <source>
        <dbReference type="Proteomes" id="UP000284250"/>
    </source>
</evidence>
<organism evidence="5 6">
    <name type="scientific">Hymenobacter rubripertinctus</name>
    <dbReference type="NCBI Taxonomy" id="2029981"/>
    <lineage>
        <taxon>Bacteria</taxon>
        <taxon>Pseudomonadati</taxon>
        <taxon>Bacteroidota</taxon>
        <taxon>Cytophagia</taxon>
        <taxon>Cytophagales</taxon>
        <taxon>Hymenobacteraceae</taxon>
        <taxon>Hymenobacter</taxon>
    </lineage>
</organism>
<dbReference type="PROSITE" id="PS00622">
    <property type="entry name" value="HTH_LUXR_1"/>
    <property type="match status" value="1"/>
</dbReference>